<dbReference type="RefSeq" id="WP_205258285.1">
    <property type="nucleotide sequence ID" value="NZ_BAAAPV010000002.1"/>
</dbReference>
<evidence type="ECO:0000259" key="4">
    <source>
        <dbReference type="Pfam" id="PF07859"/>
    </source>
</evidence>
<gene>
    <name evidence="5" type="ORF">JL107_17075</name>
</gene>
<accession>A0A938YS15</accession>
<proteinExistence type="inferred from homology"/>
<comment type="caution">
    <text evidence="5">The sequence shown here is derived from an EMBL/GenBank/DDBJ whole genome shotgun (WGS) entry which is preliminary data.</text>
</comment>
<evidence type="ECO:0000256" key="1">
    <source>
        <dbReference type="ARBA" id="ARBA00010515"/>
    </source>
</evidence>
<name>A0A938YS15_9ACTN</name>
<dbReference type="InterPro" id="IPR013094">
    <property type="entry name" value="AB_hydrolase_3"/>
</dbReference>
<dbReference type="InterPro" id="IPR033140">
    <property type="entry name" value="Lipase_GDXG_put_SER_AS"/>
</dbReference>
<dbReference type="EMBL" id="JAERWL010000015">
    <property type="protein sequence ID" value="MBM9478163.1"/>
    <property type="molecule type" value="Genomic_DNA"/>
</dbReference>
<dbReference type="Proteomes" id="UP000663801">
    <property type="component" value="Unassembled WGS sequence"/>
</dbReference>
<evidence type="ECO:0000313" key="6">
    <source>
        <dbReference type="Proteomes" id="UP000663801"/>
    </source>
</evidence>
<sequence>MLAVAGTVVSTVVGAAGAFLVVGRLTPRPTVKLVRWAFERGNRATAAGLRPLVPSGITADLGVRYRADALLDVYRPDDRTGALPVVIWAHGGGWVSGGRSDLAPYLQILAARGFVTVAVDYGLPPTSSYPTPVHQLADALAYVSRHAERWGVDRDRMVLAGDSAGAQLASQVAALVTNPQLAAAMDRPAPVDPAQLRGVVLACGTYRLHVGDGAPRAIAWVAERVAWAYWGAADHRRDPRVEQMDTGLQATADFPRTLLTVGNIDPLRHESERLAARLVELGVETETLFYPPTHEPPLNHEYQFDLSNDDGRASLDRIAAFVDDCTAGVVPADSQGSASRPTEG</sequence>
<dbReference type="Gene3D" id="3.40.50.1820">
    <property type="entry name" value="alpha/beta hydrolase"/>
    <property type="match status" value="1"/>
</dbReference>
<dbReference type="AlphaFoldDB" id="A0A938YS15"/>
<evidence type="ECO:0000313" key="5">
    <source>
        <dbReference type="EMBL" id="MBM9478163.1"/>
    </source>
</evidence>
<comment type="similarity">
    <text evidence="1">Belongs to the 'GDXG' lipolytic enzyme family.</text>
</comment>
<dbReference type="PANTHER" id="PTHR48081">
    <property type="entry name" value="AB HYDROLASE SUPERFAMILY PROTEIN C4A8.06C"/>
    <property type="match status" value="1"/>
</dbReference>
<dbReference type="GO" id="GO:0016787">
    <property type="term" value="F:hydrolase activity"/>
    <property type="evidence" value="ECO:0007669"/>
    <property type="project" value="UniProtKB-KW"/>
</dbReference>
<dbReference type="PANTHER" id="PTHR48081:SF6">
    <property type="entry name" value="PEPTIDASE S9 PROLYL OLIGOPEPTIDASE CATALYTIC DOMAIN-CONTAINING PROTEIN"/>
    <property type="match status" value="1"/>
</dbReference>
<evidence type="ECO:0000256" key="3">
    <source>
        <dbReference type="PROSITE-ProRule" id="PRU10038"/>
    </source>
</evidence>
<feature type="active site" evidence="3">
    <location>
        <position position="163"/>
    </location>
</feature>
<organism evidence="5 6">
    <name type="scientific">Nakamurella flavida</name>
    <dbReference type="NCBI Taxonomy" id="363630"/>
    <lineage>
        <taxon>Bacteria</taxon>
        <taxon>Bacillati</taxon>
        <taxon>Actinomycetota</taxon>
        <taxon>Actinomycetes</taxon>
        <taxon>Nakamurellales</taxon>
        <taxon>Nakamurellaceae</taxon>
        <taxon>Nakamurella</taxon>
    </lineage>
</organism>
<dbReference type="SUPFAM" id="SSF53474">
    <property type="entry name" value="alpha/beta-Hydrolases"/>
    <property type="match status" value="1"/>
</dbReference>
<keyword evidence="2 5" id="KW-0378">Hydrolase</keyword>
<evidence type="ECO:0000256" key="2">
    <source>
        <dbReference type="ARBA" id="ARBA00022801"/>
    </source>
</evidence>
<dbReference type="InterPro" id="IPR029058">
    <property type="entry name" value="AB_hydrolase_fold"/>
</dbReference>
<dbReference type="Pfam" id="PF07859">
    <property type="entry name" value="Abhydrolase_3"/>
    <property type="match status" value="1"/>
</dbReference>
<dbReference type="InterPro" id="IPR050300">
    <property type="entry name" value="GDXG_lipolytic_enzyme"/>
</dbReference>
<dbReference type="PROSITE" id="PS01174">
    <property type="entry name" value="LIPASE_GDXG_SER"/>
    <property type="match status" value="1"/>
</dbReference>
<feature type="domain" description="Alpha/beta hydrolase fold-3" evidence="4">
    <location>
        <begin position="86"/>
        <end position="291"/>
    </location>
</feature>
<reference evidence="5" key="1">
    <citation type="submission" date="2021-01" db="EMBL/GenBank/DDBJ databases">
        <title>KCTC 19127 draft genome.</title>
        <authorList>
            <person name="An D."/>
        </authorList>
    </citation>
    <scope>NUCLEOTIDE SEQUENCE</scope>
    <source>
        <strain evidence="5">KCTC 19127</strain>
    </source>
</reference>
<protein>
    <submittedName>
        <fullName evidence="5">Alpha/beta hydrolase</fullName>
    </submittedName>
</protein>
<keyword evidence="6" id="KW-1185">Reference proteome</keyword>